<comment type="similarity">
    <text evidence="2 6">Belongs to the class-I pyridoxal-phosphate-dependent aminotransferase family.</text>
</comment>
<gene>
    <name evidence="8" type="primary">aspC</name>
    <name evidence="8" type="ORF">GCM10011365_09410</name>
</gene>
<evidence type="ECO:0000256" key="2">
    <source>
        <dbReference type="ARBA" id="ARBA00007441"/>
    </source>
</evidence>
<dbReference type="InterPro" id="IPR015421">
    <property type="entry name" value="PyrdxlP-dep_Trfase_major"/>
</dbReference>
<dbReference type="PANTHER" id="PTHR46383:SF1">
    <property type="entry name" value="ASPARTATE AMINOTRANSFERASE"/>
    <property type="match status" value="1"/>
</dbReference>
<comment type="cofactor">
    <cofactor evidence="1 6">
        <name>pyridoxal 5'-phosphate</name>
        <dbReference type="ChEBI" id="CHEBI:597326"/>
    </cofactor>
</comment>
<dbReference type="GO" id="GO:0006520">
    <property type="term" value="P:amino acid metabolic process"/>
    <property type="evidence" value="ECO:0007669"/>
    <property type="project" value="InterPro"/>
</dbReference>
<keyword evidence="3 6" id="KW-0032">Aminotransferase</keyword>
<dbReference type="InterPro" id="IPR050596">
    <property type="entry name" value="AspAT/PAT-like"/>
</dbReference>
<dbReference type="InterPro" id="IPR004838">
    <property type="entry name" value="NHTrfase_class1_PyrdxlP-BS"/>
</dbReference>
<protein>
    <recommendedName>
        <fullName evidence="6">Aminotransferase</fullName>
        <ecNumber evidence="6">2.6.1.-</ecNumber>
    </recommendedName>
</protein>
<keyword evidence="5" id="KW-0663">Pyridoxal phosphate</keyword>
<dbReference type="Gene3D" id="3.40.640.10">
    <property type="entry name" value="Type I PLP-dependent aspartate aminotransferase-like (Major domain)"/>
    <property type="match status" value="1"/>
</dbReference>
<dbReference type="GO" id="GO:0030170">
    <property type="term" value="F:pyridoxal phosphate binding"/>
    <property type="evidence" value="ECO:0007669"/>
    <property type="project" value="InterPro"/>
</dbReference>
<dbReference type="CDD" id="cd00609">
    <property type="entry name" value="AAT_like"/>
    <property type="match status" value="1"/>
</dbReference>
<dbReference type="SUPFAM" id="SSF53383">
    <property type="entry name" value="PLP-dependent transferases"/>
    <property type="match status" value="1"/>
</dbReference>
<sequence length="398" mass="42985">MNDFIADLVKQVKPSATIAVSMKAAELKAAGQDVIGLGAGEPDFDTPEHIKQAAIEAINQGKTKYTAVDGTPELKQAIINKLQRDNQVDYQASEILVSNGAKHSIFNLLNAVINPGDEVIIPAPYWVSYPDMTLLAGGRSVIVQTDAEQAFKMTADQLSNAITDKTKLIILNSPSNPTGQVYSRDELTAIAEVLKAHPQVLMLTDDIYEHIYWGVEPMTNPVALFPELKDRIILINGVSKGYAMTGWRIGFAAANRDIITAMRKLQSQSTSNPCSISQAAAVAAFNGPQDCLQTMTRAFKQRHDFVVQALNEIDGITCLSGVGAFYAFANVTALIDSHKDCSNDVELATWLLESAGVAVVPGTPFGAPGYVRISFATSMTVLEKAMARIKQAVEKLRA</sequence>
<evidence type="ECO:0000256" key="5">
    <source>
        <dbReference type="ARBA" id="ARBA00022898"/>
    </source>
</evidence>
<organism evidence="8 9">
    <name type="scientific">Marinicella pacifica</name>
    <dbReference type="NCBI Taxonomy" id="1171543"/>
    <lineage>
        <taxon>Bacteria</taxon>
        <taxon>Pseudomonadati</taxon>
        <taxon>Pseudomonadota</taxon>
        <taxon>Gammaproteobacteria</taxon>
        <taxon>Lysobacterales</taxon>
        <taxon>Marinicellaceae</taxon>
        <taxon>Marinicella</taxon>
    </lineage>
</organism>
<dbReference type="EMBL" id="BMEO01000003">
    <property type="protein sequence ID" value="GGF90436.1"/>
    <property type="molecule type" value="Genomic_DNA"/>
</dbReference>
<proteinExistence type="inferred from homology"/>
<dbReference type="InterPro" id="IPR015424">
    <property type="entry name" value="PyrdxlP-dep_Trfase"/>
</dbReference>
<name>A0A917FKF1_9GAMM</name>
<evidence type="ECO:0000256" key="4">
    <source>
        <dbReference type="ARBA" id="ARBA00022679"/>
    </source>
</evidence>
<keyword evidence="4 6" id="KW-0808">Transferase</keyword>
<dbReference type="EC" id="2.6.1.-" evidence="6"/>
<dbReference type="AlphaFoldDB" id="A0A917FKF1"/>
<feature type="domain" description="Aminotransferase class I/classII large" evidence="7">
    <location>
        <begin position="33"/>
        <end position="389"/>
    </location>
</feature>
<dbReference type="RefSeq" id="WP_188364533.1">
    <property type="nucleotide sequence ID" value="NZ_BAABJF010000017.1"/>
</dbReference>
<evidence type="ECO:0000259" key="7">
    <source>
        <dbReference type="Pfam" id="PF00155"/>
    </source>
</evidence>
<dbReference type="InterPro" id="IPR015422">
    <property type="entry name" value="PyrdxlP-dep_Trfase_small"/>
</dbReference>
<evidence type="ECO:0000256" key="6">
    <source>
        <dbReference type="RuleBase" id="RU000481"/>
    </source>
</evidence>
<reference evidence="8" key="1">
    <citation type="journal article" date="2014" name="Int. J. Syst. Evol. Microbiol.">
        <title>Complete genome sequence of Corynebacterium casei LMG S-19264T (=DSM 44701T), isolated from a smear-ripened cheese.</title>
        <authorList>
            <consortium name="US DOE Joint Genome Institute (JGI-PGF)"/>
            <person name="Walter F."/>
            <person name="Albersmeier A."/>
            <person name="Kalinowski J."/>
            <person name="Ruckert C."/>
        </authorList>
    </citation>
    <scope>NUCLEOTIDE SEQUENCE</scope>
    <source>
        <strain evidence="8">CGMCC 1.12181</strain>
    </source>
</reference>
<dbReference type="GO" id="GO:0008483">
    <property type="term" value="F:transaminase activity"/>
    <property type="evidence" value="ECO:0007669"/>
    <property type="project" value="UniProtKB-KW"/>
</dbReference>
<dbReference type="Proteomes" id="UP000605253">
    <property type="component" value="Unassembled WGS sequence"/>
</dbReference>
<dbReference type="FunFam" id="3.40.640.10:FF:000033">
    <property type="entry name" value="Aspartate aminotransferase"/>
    <property type="match status" value="1"/>
</dbReference>
<dbReference type="Pfam" id="PF00155">
    <property type="entry name" value="Aminotran_1_2"/>
    <property type="match status" value="1"/>
</dbReference>
<evidence type="ECO:0000313" key="9">
    <source>
        <dbReference type="Proteomes" id="UP000605253"/>
    </source>
</evidence>
<dbReference type="PANTHER" id="PTHR46383">
    <property type="entry name" value="ASPARTATE AMINOTRANSFERASE"/>
    <property type="match status" value="1"/>
</dbReference>
<evidence type="ECO:0000313" key="8">
    <source>
        <dbReference type="EMBL" id="GGF90436.1"/>
    </source>
</evidence>
<accession>A0A917FKF1</accession>
<comment type="caution">
    <text evidence="8">The sequence shown here is derived from an EMBL/GenBank/DDBJ whole genome shotgun (WGS) entry which is preliminary data.</text>
</comment>
<evidence type="ECO:0000256" key="3">
    <source>
        <dbReference type="ARBA" id="ARBA00022576"/>
    </source>
</evidence>
<reference evidence="8" key="2">
    <citation type="submission" date="2020-09" db="EMBL/GenBank/DDBJ databases">
        <authorList>
            <person name="Sun Q."/>
            <person name="Zhou Y."/>
        </authorList>
    </citation>
    <scope>NUCLEOTIDE SEQUENCE</scope>
    <source>
        <strain evidence="8">CGMCC 1.12181</strain>
    </source>
</reference>
<dbReference type="PROSITE" id="PS00105">
    <property type="entry name" value="AA_TRANSFER_CLASS_1"/>
    <property type="match status" value="1"/>
</dbReference>
<dbReference type="InterPro" id="IPR004839">
    <property type="entry name" value="Aminotransferase_I/II_large"/>
</dbReference>
<keyword evidence="9" id="KW-1185">Reference proteome</keyword>
<evidence type="ECO:0000256" key="1">
    <source>
        <dbReference type="ARBA" id="ARBA00001933"/>
    </source>
</evidence>
<dbReference type="Gene3D" id="3.90.1150.10">
    <property type="entry name" value="Aspartate Aminotransferase, domain 1"/>
    <property type="match status" value="1"/>
</dbReference>